<feature type="transmembrane region" description="Helical" evidence="6">
    <location>
        <begin position="66"/>
        <end position="86"/>
    </location>
</feature>
<dbReference type="EMBL" id="LXKA01000110">
    <property type="protein sequence ID" value="OAJ64069.1"/>
    <property type="molecule type" value="Genomic_DNA"/>
</dbReference>
<evidence type="ECO:0000256" key="3">
    <source>
        <dbReference type="ARBA" id="ARBA00022692"/>
    </source>
</evidence>
<dbReference type="EMBL" id="LXJZ01000101">
    <property type="protein sequence ID" value="OAJ60518.1"/>
    <property type="molecule type" value="Genomic_DNA"/>
</dbReference>
<feature type="transmembrane region" description="Helical" evidence="6">
    <location>
        <begin position="176"/>
        <end position="194"/>
    </location>
</feature>
<evidence type="ECO:0000256" key="4">
    <source>
        <dbReference type="ARBA" id="ARBA00022989"/>
    </source>
</evidence>
<dbReference type="STRING" id="1462993.A6V36_01595"/>
<keyword evidence="4 6" id="KW-1133">Transmembrane helix</keyword>
<dbReference type="AlphaFoldDB" id="A0A1A9NCU4"/>
<proteinExistence type="predicted"/>
<comment type="subcellular location">
    <subcellularLocation>
        <location evidence="1">Cell membrane</location>
        <topology evidence="1">Multi-pass membrane protein</topology>
    </subcellularLocation>
</comment>
<dbReference type="Pfam" id="PF01810">
    <property type="entry name" value="LysE"/>
    <property type="match status" value="1"/>
</dbReference>
<accession>A0A1A9NCU4</accession>
<dbReference type="PANTHER" id="PTHR30086:SF20">
    <property type="entry name" value="ARGININE EXPORTER PROTEIN ARGO-RELATED"/>
    <property type="match status" value="1"/>
</dbReference>
<feature type="transmembrane region" description="Helical" evidence="6">
    <location>
        <begin position="144"/>
        <end position="164"/>
    </location>
</feature>
<dbReference type="InterPro" id="IPR001123">
    <property type="entry name" value="LeuE-type"/>
</dbReference>
<keyword evidence="3 6" id="KW-0812">Transmembrane</keyword>
<evidence type="ECO:0000256" key="2">
    <source>
        <dbReference type="ARBA" id="ARBA00022475"/>
    </source>
</evidence>
<evidence type="ECO:0000313" key="9">
    <source>
        <dbReference type="Proteomes" id="UP000077961"/>
    </source>
</evidence>
<evidence type="ECO:0000313" key="8">
    <source>
        <dbReference type="EMBL" id="OAJ64069.1"/>
    </source>
</evidence>
<name>A0A1A9NCU4_9BURK</name>
<evidence type="ECO:0000256" key="6">
    <source>
        <dbReference type="SAM" id="Phobius"/>
    </source>
</evidence>
<dbReference type="OrthoDB" id="9812084at2"/>
<evidence type="ECO:0000256" key="1">
    <source>
        <dbReference type="ARBA" id="ARBA00004651"/>
    </source>
</evidence>
<dbReference type="RefSeq" id="WP_064266903.1">
    <property type="nucleotide sequence ID" value="NZ_LXJZ01000101.1"/>
</dbReference>
<evidence type="ECO:0000313" key="10">
    <source>
        <dbReference type="Proteomes" id="UP000078116"/>
    </source>
</evidence>
<dbReference type="PANTHER" id="PTHR30086">
    <property type="entry name" value="ARGININE EXPORTER PROTEIN ARGO"/>
    <property type="match status" value="1"/>
</dbReference>
<sequence>MTALLSMAAFALACSISPGPVNVVALSAGAQHGLAASMRHVTGATVGFTVLLLLIGLGLHELLAHFPHLITIVKWTGVAFLLYMAYKLAVDDGKLGADKPARGPSFAYGAAMQWLNPKAWLASLAGMGAYAADGDGRLVWQFTVVYFVICYVSIASWAYAGTFLRKYLQEPQRIRLFNRSMAALLAASALYLLVA</sequence>
<dbReference type="GO" id="GO:0015171">
    <property type="term" value="F:amino acid transmembrane transporter activity"/>
    <property type="evidence" value="ECO:0007669"/>
    <property type="project" value="TreeGrafter"/>
</dbReference>
<dbReference type="Proteomes" id="UP000077961">
    <property type="component" value="Unassembled WGS sequence"/>
</dbReference>
<organism evidence="8 10">
    <name type="scientific">Paraburkholderia ginsengiterrae</name>
    <dbReference type="NCBI Taxonomy" id="1462993"/>
    <lineage>
        <taxon>Bacteria</taxon>
        <taxon>Pseudomonadati</taxon>
        <taxon>Pseudomonadota</taxon>
        <taxon>Betaproteobacteria</taxon>
        <taxon>Burkholderiales</taxon>
        <taxon>Burkholderiaceae</taxon>
        <taxon>Paraburkholderia</taxon>
    </lineage>
</organism>
<comment type="caution">
    <text evidence="8">The sequence shown here is derived from an EMBL/GenBank/DDBJ whole genome shotgun (WGS) entry which is preliminary data.</text>
</comment>
<protein>
    <submittedName>
        <fullName evidence="8">Lysine transporter LysE</fullName>
    </submittedName>
</protein>
<reference evidence="9 10" key="1">
    <citation type="submission" date="2016-04" db="EMBL/GenBank/DDBJ databases">
        <title>Reclassification of Paraburkholderia panaciterrae (Farh et al. 2015) Dobritsa &amp; Samadpour 2016 as a later homotypic synonym of Paraburkholderia ginsengiterrae (Farh et al. 2015) Dobritsa &amp; Samadpour 2016.</title>
        <authorList>
            <person name="Dobritsa A.P."/>
            <person name="Kutumbaka K."/>
            <person name="Samadpour M."/>
        </authorList>
    </citation>
    <scope>NUCLEOTIDE SEQUENCE [LARGE SCALE GENOMIC DNA]</scope>
    <source>
        <strain evidence="8 10">DCY85</strain>
        <strain evidence="7 9">DCY85-1</strain>
    </source>
</reference>
<keyword evidence="9" id="KW-1185">Reference proteome</keyword>
<evidence type="ECO:0000256" key="5">
    <source>
        <dbReference type="ARBA" id="ARBA00023136"/>
    </source>
</evidence>
<gene>
    <name evidence="7" type="ORF">A6V36_01595</name>
    <name evidence="8" type="ORF">A6V37_00785</name>
</gene>
<dbReference type="Proteomes" id="UP000078116">
    <property type="component" value="Unassembled WGS sequence"/>
</dbReference>
<keyword evidence="2" id="KW-1003">Cell membrane</keyword>
<dbReference type="GO" id="GO:0005886">
    <property type="term" value="C:plasma membrane"/>
    <property type="evidence" value="ECO:0007669"/>
    <property type="project" value="UniProtKB-SubCell"/>
</dbReference>
<keyword evidence="5 6" id="KW-0472">Membrane</keyword>
<evidence type="ECO:0000313" key="7">
    <source>
        <dbReference type="EMBL" id="OAJ60518.1"/>
    </source>
</evidence>
<feature type="transmembrane region" description="Helical" evidence="6">
    <location>
        <begin position="41"/>
        <end position="59"/>
    </location>
</feature>
<dbReference type="GO" id="GO:0033228">
    <property type="term" value="P:cysteine export across plasma membrane"/>
    <property type="evidence" value="ECO:0007669"/>
    <property type="project" value="TreeGrafter"/>
</dbReference>